<keyword evidence="1" id="KW-0812">Transmembrane</keyword>
<keyword evidence="3" id="KW-1185">Reference proteome</keyword>
<dbReference type="Gene3D" id="1.20.1070.10">
    <property type="entry name" value="Rhodopsin 7-helix transmembrane proteins"/>
    <property type="match status" value="1"/>
</dbReference>
<dbReference type="EMBL" id="BTRK01000003">
    <property type="protein sequence ID" value="GMR40474.1"/>
    <property type="molecule type" value="Genomic_DNA"/>
</dbReference>
<organism evidence="2 3">
    <name type="scientific">Pristionchus mayeri</name>
    <dbReference type="NCBI Taxonomy" id="1317129"/>
    <lineage>
        <taxon>Eukaryota</taxon>
        <taxon>Metazoa</taxon>
        <taxon>Ecdysozoa</taxon>
        <taxon>Nematoda</taxon>
        <taxon>Chromadorea</taxon>
        <taxon>Rhabditida</taxon>
        <taxon>Rhabditina</taxon>
        <taxon>Diplogasteromorpha</taxon>
        <taxon>Diplogasteroidea</taxon>
        <taxon>Neodiplogasteridae</taxon>
        <taxon>Pristionchus</taxon>
    </lineage>
</organism>
<feature type="transmembrane region" description="Helical" evidence="1">
    <location>
        <begin position="77"/>
        <end position="93"/>
    </location>
</feature>
<proteinExistence type="predicted"/>
<evidence type="ECO:0000256" key="1">
    <source>
        <dbReference type="SAM" id="Phobius"/>
    </source>
</evidence>
<feature type="transmembrane region" description="Helical" evidence="1">
    <location>
        <begin position="37"/>
        <end position="57"/>
    </location>
</feature>
<dbReference type="SUPFAM" id="SSF81321">
    <property type="entry name" value="Family A G protein-coupled receptor-like"/>
    <property type="match status" value="1"/>
</dbReference>
<accession>A0AAN5CEX5</accession>
<keyword evidence="1" id="KW-0472">Membrane</keyword>
<name>A0AAN5CEX5_9BILA</name>
<keyword evidence="1" id="KW-1133">Transmembrane helix</keyword>
<sequence length="141" mass="16180">MCNPYSYATGFLLNFISYCRVRTFISKTEKNKNLNRLRSYLVISAMSTVLVSIPNFIRLISVFFERIDYVITNTSNWLTAINSGMNFFVYLSLNVEFRDRCTQVLNALLRKESTGKAAVLMERSVMMTHAMMSTVTVKTLA</sequence>
<evidence type="ECO:0008006" key="4">
    <source>
        <dbReference type="Google" id="ProtNLM"/>
    </source>
</evidence>
<dbReference type="AlphaFoldDB" id="A0AAN5CEX5"/>
<gene>
    <name evidence="2" type="ORF">PMAYCL1PPCAC_10669</name>
</gene>
<evidence type="ECO:0000313" key="3">
    <source>
        <dbReference type="Proteomes" id="UP001328107"/>
    </source>
</evidence>
<dbReference type="Proteomes" id="UP001328107">
    <property type="component" value="Unassembled WGS sequence"/>
</dbReference>
<evidence type="ECO:0000313" key="2">
    <source>
        <dbReference type="EMBL" id="GMR40474.1"/>
    </source>
</evidence>
<protein>
    <recommendedName>
        <fullName evidence="4">G protein-coupled receptor</fullName>
    </recommendedName>
</protein>
<reference evidence="3" key="1">
    <citation type="submission" date="2022-10" db="EMBL/GenBank/DDBJ databases">
        <title>Genome assembly of Pristionchus species.</title>
        <authorList>
            <person name="Yoshida K."/>
            <person name="Sommer R.J."/>
        </authorList>
    </citation>
    <scope>NUCLEOTIDE SEQUENCE [LARGE SCALE GENOMIC DNA]</scope>
    <source>
        <strain evidence="3">RS5460</strain>
    </source>
</reference>
<comment type="caution">
    <text evidence="2">The sequence shown here is derived from an EMBL/GenBank/DDBJ whole genome shotgun (WGS) entry which is preliminary data.</text>
</comment>